<dbReference type="Proteomes" id="UP001360953">
    <property type="component" value="Unassembled WGS sequence"/>
</dbReference>
<dbReference type="SUPFAM" id="SSF144083">
    <property type="entry name" value="Magnesium transport protein CorA, transmembrane region"/>
    <property type="match status" value="1"/>
</dbReference>
<organism evidence="7 8">
    <name type="scientific">Phyllosticta citribraziliensis</name>
    <dbReference type="NCBI Taxonomy" id="989973"/>
    <lineage>
        <taxon>Eukaryota</taxon>
        <taxon>Fungi</taxon>
        <taxon>Dikarya</taxon>
        <taxon>Ascomycota</taxon>
        <taxon>Pezizomycotina</taxon>
        <taxon>Dothideomycetes</taxon>
        <taxon>Dothideomycetes incertae sedis</taxon>
        <taxon>Botryosphaeriales</taxon>
        <taxon>Phyllostictaceae</taxon>
        <taxon>Phyllosticta</taxon>
    </lineage>
</organism>
<dbReference type="GeneID" id="92035748"/>
<dbReference type="EMBL" id="JBBPEH010000003">
    <property type="protein sequence ID" value="KAK7540726.1"/>
    <property type="molecule type" value="Genomic_DNA"/>
</dbReference>
<evidence type="ECO:0000256" key="2">
    <source>
        <dbReference type="ARBA" id="ARBA00022692"/>
    </source>
</evidence>
<evidence type="ECO:0000313" key="8">
    <source>
        <dbReference type="Proteomes" id="UP001360953"/>
    </source>
</evidence>
<keyword evidence="2 6" id="KW-0812">Transmembrane</keyword>
<evidence type="ECO:0000256" key="3">
    <source>
        <dbReference type="ARBA" id="ARBA00022989"/>
    </source>
</evidence>
<comment type="subcellular location">
    <subcellularLocation>
        <location evidence="1">Membrane</location>
        <topology evidence="1">Multi-pass membrane protein</topology>
    </subcellularLocation>
</comment>
<dbReference type="InterPro" id="IPR002523">
    <property type="entry name" value="MgTranspt_CorA/ZnTranspt_ZntB"/>
</dbReference>
<feature type="transmembrane region" description="Helical" evidence="6">
    <location>
        <begin position="511"/>
        <end position="534"/>
    </location>
</feature>
<evidence type="ECO:0000256" key="5">
    <source>
        <dbReference type="SAM" id="MobiDB-lite"/>
    </source>
</evidence>
<comment type="caution">
    <text evidence="7">The sequence shown here is derived from an EMBL/GenBank/DDBJ whole genome shotgun (WGS) entry which is preliminary data.</text>
</comment>
<feature type="transmembrane region" description="Helical" evidence="6">
    <location>
        <begin position="444"/>
        <end position="465"/>
    </location>
</feature>
<name>A0ABR1LZU0_9PEZI</name>
<keyword evidence="3 6" id="KW-1133">Transmembrane helix</keyword>
<proteinExistence type="predicted"/>
<reference evidence="7 8" key="1">
    <citation type="submission" date="2024-04" db="EMBL/GenBank/DDBJ databases">
        <title>Phyllosticta paracitricarpa is synonymous to the EU quarantine fungus P. citricarpa based on phylogenomic analyses.</title>
        <authorList>
            <consortium name="Lawrence Berkeley National Laboratory"/>
            <person name="Van ingen-buijs V.A."/>
            <person name="Van westerhoven A.C."/>
            <person name="Haridas S."/>
            <person name="Skiadas P."/>
            <person name="Martin F."/>
            <person name="Groenewald J.Z."/>
            <person name="Crous P.W."/>
            <person name="Seidl M.F."/>
        </authorList>
    </citation>
    <scope>NUCLEOTIDE SEQUENCE [LARGE SCALE GENOMIC DNA]</scope>
    <source>
        <strain evidence="7 8">CPC 17464</strain>
    </source>
</reference>
<sequence>MRNPFAGAVKRRQERKRQDMLEGGELRPLTGGSRPASIGRQSQILHQSQSLDSEAKFRDDFREYISNSDAELIGQKIQAWKNQGGFEMLASYYGYSQNSGKVALRLTEDLTWYACLKFFRDLLQRNTHSDFEFLAIFADSSVSFKETLTFWRKLWPSGPYLVENVARIMRHYVIREAALEWNLRPNHTLELSLLLGQQRAHRYTHEFPRIHKVSLWKAGLPSSSPEVGPELTTRDIFAFEYPTKKTIISFTSDLHVYVFRPFAGFPRMNQLNICLFHHQCKSTRKILLLAPNSHDLGQLPNAKTWHGQVIEVTLSAVRHMRDCYIALVEKTLRELYRLDVDGRKYPSASKLQHVVHLEDCRRSALLACHTNNVTVDRLLGYLRGNFDISMADEHREHLQDIANFAKDLDYFAVELNRLAKETERIRQTLKELLDLMQMRRTTGLTLLAGLFIPMSFVSSFFGMNINQLDGEVSTWTNQTFIDPTDLNKTIGSNITETATRGGNQSFDLNTFWAISIPLTLGFGVLPSLFVAHLVGSSKLNVCVKPFSYYRPYVVPQQPAHTKTFDFISL</sequence>
<evidence type="ECO:0000256" key="6">
    <source>
        <dbReference type="SAM" id="Phobius"/>
    </source>
</evidence>
<dbReference type="InterPro" id="IPR045863">
    <property type="entry name" value="CorA_TM1_TM2"/>
</dbReference>
<gene>
    <name evidence="7" type="ORF">J3D65DRAFT_665481</name>
</gene>
<evidence type="ECO:0000313" key="7">
    <source>
        <dbReference type="EMBL" id="KAK7540726.1"/>
    </source>
</evidence>
<dbReference type="Gene3D" id="1.20.58.340">
    <property type="entry name" value="Magnesium transport protein CorA, transmembrane region"/>
    <property type="match status" value="1"/>
</dbReference>
<evidence type="ECO:0000256" key="1">
    <source>
        <dbReference type="ARBA" id="ARBA00004141"/>
    </source>
</evidence>
<evidence type="ECO:0000256" key="4">
    <source>
        <dbReference type="ARBA" id="ARBA00023136"/>
    </source>
</evidence>
<dbReference type="RefSeq" id="XP_066657657.1">
    <property type="nucleotide sequence ID" value="XM_066802842.1"/>
</dbReference>
<keyword evidence="8" id="KW-1185">Reference proteome</keyword>
<dbReference type="Pfam" id="PF01544">
    <property type="entry name" value="CorA"/>
    <property type="match status" value="1"/>
</dbReference>
<feature type="region of interest" description="Disordered" evidence="5">
    <location>
        <begin position="1"/>
        <end position="43"/>
    </location>
</feature>
<keyword evidence="4 6" id="KW-0472">Membrane</keyword>
<accession>A0ABR1LZU0</accession>
<protein>
    <submittedName>
        <fullName evidence="7">Uncharacterized protein</fullName>
    </submittedName>
</protein>